<evidence type="ECO:0000313" key="8">
    <source>
        <dbReference type="EMBL" id="PXW85090.1"/>
    </source>
</evidence>
<dbReference type="AlphaFoldDB" id="A0A2V3VTX0"/>
<dbReference type="PANTHER" id="PTHR42789:SF1">
    <property type="entry name" value="D-ISOMER SPECIFIC 2-HYDROXYACID DEHYDROGENASE FAMILY PROTEIN (AFU_ORTHOLOGUE AFUA_6G10090)"/>
    <property type="match status" value="1"/>
</dbReference>
<keyword evidence="9" id="KW-1185">Reference proteome</keyword>
<dbReference type="FunFam" id="3.40.50.720:FF:000203">
    <property type="entry name" value="D-3-phosphoglycerate dehydrogenase (SerA)"/>
    <property type="match status" value="1"/>
</dbReference>
<dbReference type="Pfam" id="PF00389">
    <property type="entry name" value="2-Hacid_dh"/>
    <property type="match status" value="1"/>
</dbReference>
<dbReference type="InterPro" id="IPR050857">
    <property type="entry name" value="D-2-hydroxyacid_DH"/>
</dbReference>
<proteinExistence type="inferred from homology"/>
<keyword evidence="4" id="KW-0520">NAD</keyword>
<keyword evidence="2" id="KW-0028">Amino-acid biosynthesis</keyword>
<feature type="domain" description="D-isomer specific 2-hydroxyacid dehydrogenase catalytic" evidence="6">
    <location>
        <begin position="13"/>
        <end position="314"/>
    </location>
</feature>
<dbReference type="SUPFAM" id="SSF51735">
    <property type="entry name" value="NAD(P)-binding Rossmann-fold domains"/>
    <property type="match status" value="1"/>
</dbReference>
<organism evidence="8 9">
    <name type="scientific">Pseudogracilibacillus auburnensis</name>
    <dbReference type="NCBI Taxonomy" id="1494959"/>
    <lineage>
        <taxon>Bacteria</taxon>
        <taxon>Bacillati</taxon>
        <taxon>Bacillota</taxon>
        <taxon>Bacilli</taxon>
        <taxon>Bacillales</taxon>
        <taxon>Bacillaceae</taxon>
        <taxon>Pseudogracilibacillus</taxon>
    </lineage>
</organism>
<dbReference type="PROSITE" id="PS00670">
    <property type="entry name" value="D_2_HYDROXYACID_DH_2"/>
    <property type="match status" value="1"/>
</dbReference>
<protein>
    <submittedName>
        <fullName evidence="8">D-3-phosphoglycerate dehydrogenase</fullName>
    </submittedName>
</protein>
<keyword evidence="3 5" id="KW-0560">Oxidoreductase</keyword>
<evidence type="ECO:0000256" key="4">
    <source>
        <dbReference type="ARBA" id="ARBA00023027"/>
    </source>
</evidence>
<gene>
    <name evidence="8" type="ORF">DFR56_11268</name>
</gene>
<dbReference type="InterPro" id="IPR006140">
    <property type="entry name" value="D-isomer_DH_NAD-bd"/>
</dbReference>
<evidence type="ECO:0000259" key="7">
    <source>
        <dbReference type="Pfam" id="PF02826"/>
    </source>
</evidence>
<comment type="caution">
    <text evidence="8">The sequence shown here is derived from an EMBL/GenBank/DDBJ whole genome shotgun (WGS) entry which is preliminary data.</text>
</comment>
<evidence type="ECO:0000256" key="5">
    <source>
        <dbReference type="RuleBase" id="RU003719"/>
    </source>
</evidence>
<dbReference type="InterPro" id="IPR036291">
    <property type="entry name" value="NAD(P)-bd_dom_sf"/>
</dbReference>
<dbReference type="GO" id="GO:0008652">
    <property type="term" value="P:amino acid biosynthetic process"/>
    <property type="evidence" value="ECO:0007669"/>
    <property type="project" value="UniProtKB-KW"/>
</dbReference>
<evidence type="ECO:0000256" key="3">
    <source>
        <dbReference type="ARBA" id="ARBA00023002"/>
    </source>
</evidence>
<dbReference type="RefSeq" id="WP_110396358.1">
    <property type="nucleotide sequence ID" value="NZ_QJJQ01000012.1"/>
</dbReference>
<comment type="similarity">
    <text evidence="1 5">Belongs to the D-isomer specific 2-hydroxyacid dehydrogenase family.</text>
</comment>
<dbReference type="PANTHER" id="PTHR42789">
    <property type="entry name" value="D-ISOMER SPECIFIC 2-HYDROXYACID DEHYDROGENASE FAMILY PROTEIN (AFU_ORTHOLOGUE AFUA_6G10090)"/>
    <property type="match status" value="1"/>
</dbReference>
<evidence type="ECO:0000256" key="2">
    <source>
        <dbReference type="ARBA" id="ARBA00022605"/>
    </source>
</evidence>
<dbReference type="Gene3D" id="3.40.50.720">
    <property type="entry name" value="NAD(P)-binding Rossmann-like Domain"/>
    <property type="match status" value="2"/>
</dbReference>
<dbReference type="Pfam" id="PF02826">
    <property type="entry name" value="2-Hacid_dh_C"/>
    <property type="match status" value="1"/>
</dbReference>
<dbReference type="GO" id="GO:0051287">
    <property type="term" value="F:NAD binding"/>
    <property type="evidence" value="ECO:0007669"/>
    <property type="project" value="InterPro"/>
</dbReference>
<dbReference type="InterPro" id="IPR029752">
    <property type="entry name" value="D-isomer_DH_CS1"/>
</dbReference>
<accession>A0A2V3VTX0</accession>
<feature type="domain" description="D-isomer specific 2-hydroxyacid dehydrogenase NAD-binding" evidence="7">
    <location>
        <begin position="108"/>
        <end position="283"/>
    </location>
</feature>
<evidence type="ECO:0000256" key="1">
    <source>
        <dbReference type="ARBA" id="ARBA00005854"/>
    </source>
</evidence>
<reference evidence="8 9" key="1">
    <citation type="submission" date="2018-05" db="EMBL/GenBank/DDBJ databases">
        <title>Genomic Encyclopedia of Type Strains, Phase IV (KMG-IV): sequencing the most valuable type-strain genomes for metagenomic binning, comparative biology and taxonomic classification.</title>
        <authorList>
            <person name="Goeker M."/>
        </authorList>
    </citation>
    <scope>NUCLEOTIDE SEQUENCE [LARGE SCALE GENOMIC DNA]</scope>
    <source>
        <strain evidence="8 9">DSM 28556</strain>
    </source>
</reference>
<dbReference type="PROSITE" id="PS00065">
    <property type="entry name" value="D_2_HYDROXYACID_DH_1"/>
    <property type="match status" value="1"/>
</dbReference>
<dbReference type="InterPro" id="IPR006139">
    <property type="entry name" value="D-isomer_2_OHA_DH_cat_dom"/>
</dbReference>
<dbReference type="OrthoDB" id="9805416at2"/>
<evidence type="ECO:0000313" key="9">
    <source>
        <dbReference type="Proteomes" id="UP000247978"/>
    </source>
</evidence>
<dbReference type="CDD" id="cd12173">
    <property type="entry name" value="PGDH_4"/>
    <property type="match status" value="1"/>
</dbReference>
<sequence>MKNKTVYIPLDIEYEGKNYLKSRGYKIIIGEDVEKKSVLEAIKSCDAILTRSNVMIDKEVIQAGEKLKIISKYGVGINNIDVDFASKQGIYVTITPEANANVVAEHVMALMLILCKKIMIMDHALRSGNFDIRNNLYSEDLEMKTLGILGLGRIGKLVAAKAYYGFGMNVIGFDPYQEKEASFIDIKQSLHDVLVEADIISLHLPLLPSTHHIIGVEEFAKMKESAYLINTSRGGTVDEKALVVALKKKTIAGAGIDVFEKEPPDVQDELFTLDNVIVTPHSAALSKDGSVKMAIHAALQIDQVLSGKEPSWPVQEWDAMNKKILK</sequence>
<dbReference type="SUPFAM" id="SSF52283">
    <property type="entry name" value="Formate/glycerate dehydrogenase catalytic domain-like"/>
    <property type="match status" value="1"/>
</dbReference>
<dbReference type="InterPro" id="IPR029753">
    <property type="entry name" value="D-isomer_DH_CS"/>
</dbReference>
<dbReference type="EMBL" id="QJJQ01000012">
    <property type="protein sequence ID" value="PXW85090.1"/>
    <property type="molecule type" value="Genomic_DNA"/>
</dbReference>
<name>A0A2V3VTX0_9BACI</name>
<dbReference type="Proteomes" id="UP000247978">
    <property type="component" value="Unassembled WGS sequence"/>
</dbReference>
<evidence type="ECO:0000259" key="6">
    <source>
        <dbReference type="Pfam" id="PF00389"/>
    </source>
</evidence>
<dbReference type="GO" id="GO:0016616">
    <property type="term" value="F:oxidoreductase activity, acting on the CH-OH group of donors, NAD or NADP as acceptor"/>
    <property type="evidence" value="ECO:0007669"/>
    <property type="project" value="InterPro"/>
</dbReference>